<dbReference type="InterPro" id="IPR057695">
    <property type="entry name" value="DUF7935"/>
</dbReference>
<reference evidence="2 3" key="1">
    <citation type="submission" date="2016-07" db="EMBL/GenBank/DDBJ databases">
        <title>Genome of Pelobium manganitolerans.</title>
        <authorList>
            <person name="Wu S."/>
            <person name="Wang G."/>
        </authorList>
    </citation>
    <scope>NUCLEOTIDE SEQUENCE [LARGE SCALE GENOMIC DNA]</scope>
    <source>
        <strain evidence="2 3">YS-25</strain>
    </source>
</reference>
<dbReference type="EMBL" id="MBTA01000030">
    <property type="protein sequence ID" value="RKD12505.1"/>
    <property type="molecule type" value="Genomic_DNA"/>
</dbReference>
<evidence type="ECO:0000256" key="1">
    <source>
        <dbReference type="SAM" id="Phobius"/>
    </source>
</evidence>
<organism evidence="2 3">
    <name type="scientific">Pelobium manganitolerans</name>
    <dbReference type="NCBI Taxonomy" id="1842495"/>
    <lineage>
        <taxon>Bacteria</taxon>
        <taxon>Pseudomonadati</taxon>
        <taxon>Bacteroidota</taxon>
        <taxon>Sphingobacteriia</taxon>
        <taxon>Sphingobacteriales</taxon>
        <taxon>Sphingobacteriaceae</taxon>
        <taxon>Pelobium</taxon>
    </lineage>
</organism>
<accession>A0A419S1Z7</accession>
<keyword evidence="1" id="KW-0812">Transmembrane</keyword>
<dbReference type="OrthoDB" id="1493032at2"/>
<keyword evidence="1" id="KW-1133">Transmembrane helix</keyword>
<feature type="transmembrane region" description="Helical" evidence="1">
    <location>
        <begin position="6"/>
        <end position="28"/>
    </location>
</feature>
<dbReference type="RefSeq" id="WP_120183329.1">
    <property type="nucleotide sequence ID" value="NZ_MBTA01000030.1"/>
</dbReference>
<evidence type="ECO:0000313" key="2">
    <source>
        <dbReference type="EMBL" id="RKD12505.1"/>
    </source>
</evidence>
<keyword evidence="1" id="KW-0472">Membrane</keyword>
<comment type="caution">
    <text evidence="2">The sequence shown here is derived from an EMBL/GenBank/DDBJ whole genome shotgun (WGS) entry which is preliminary data.</text>
</comment>
<dbReference type="Pfam" id="PF25589">
    <property type="entry name" value="DUF7935"/>
    <property type="match status" value="1"/>
</dbReference>
<protein>
    <submittedName>
        <fullName evidence="2">Uncharacterized protein</fullName>
    </submittedName>
</protein>
<sequence length="175" mass="19992">MDISLFFIDLIKFTLAGLFVFFTAFFVLKNHFDSYYNLKSLEYKSLVAKDVLPLKLQAYERMTLFVERINPANMMLRLHQPGMSATEIQALILAEVKAEYQHNITQQLYISAEAWNIIKRVKDDTIVLVNGAISAVSQDATAVDLSKHLFAKLSQLEENPYDLAITVLRNDLSEL</sequence>
<keyword evidence="3" id="KW-1185">Reference proteome</keyword>
<name>A0A419S1Z7_9SPHI</name>
<evidence type="ECO:0000313" key="3">
    <source>
        <dbReference type="Proteomes" id="UP000283433"/>
    </source>
</evidence>
<proteinExistence type="predicted"/>
<gene>
    <name evidence="2" type="ORF">BCY91_12745</name>
</gene>
<dbReference type="AlphaFoldDB" id="A0A419S1Z7"/>
<dbReference type="Proteomes" id="UP000283433">
    <property type="component" value="Unassembled WGS sequence"/>
</dbReference>